<dbReference type="EMBL" id="DS233733">
    <property type="protein sequence ID" value="EDS31409.1"/>
    <property type="molecule type" value="Genomic_DNA"/>
</dbReference>
<dbReference type="EnsemblMetazoa" id="CPIJ019600-RA">
    <property type="protein sequence ID" value="CPIJ019600-PA"/>
    <property type="gene ID" value="CPIJ019600"/>
</dbReference>
<dbReference type="InParanoid" id="B0XK76"/>
<reference evidence="2" key="2">
    <citation type="submission" date="2020-05" db="UniProtKB">
        <authorList>
            <consortium name="EnsemblMetazoa"/>
        </authorList>
    </citation>
    <scope>IDENTIFICATION</scope>
    <source>
        <strain evidence="2">JHB</strain>
    </source>
</reference>
<protein>
    <submittedName>
        <fullName evidence="1 2">Uncharacterized protein</fullName>
    </submittedName>
</protein>
<sequence length="60" mass="6895">MATPEGDTGYRWPLGDTLEFARNHVIGTIVRWPNLATPEQVTGNRWPFKDISEFARNHVK</sequence>
<dbReference type="KEGG" id="cqu:CpipJ_CPIJ019600"/>
<reference evidence="1" key="1">
    <citation type="submission" date="2007-03" db="EMBL/GenBank/DDBJ databases">
        <title>Annotation of Culex pipiens quinquefasciatus.</title>
        <authorList>
            <consortium name="The Broad Institute Genome Sequencing Platform"/>
            <person name="Atkinson P.W."/>
            <person name="Hemingway J."/>
            <person name="Christensen B.M."/>
            <person name="Higgs S."/>
            <person name="Kodira C."/>
            <person name="Hannick L."/>
            <person name="Megy K."/>
            <person name="O'Leary S."/>
            <person name="Pearson M."/>
            <person name="Haas B.J."/>
            <person name="Mauceli E."/>
            <person name="Wortman J.R."/>
            <person name="Lee N.H."/>
            <person name="Guigo R."/>
            <person name="Stanke M."/>
            <person name="Alvarado L."/>
            <person name="Amedeo P."/>
            <person name="Antoine C.H."/>
            <person name="Arensburger P."/>
            <person name="Bidwell S.L."/>
            <person name="Crawford M."/>
            <person name="Camaro F."/>
            <person name="Devon K."/>
            <person name="Engels R."/>
            <person name="Hammond M."/>
            <person name="Howarth C."/>
            <person name="Koehrsen M."/>
            <person name="Lawson D."/>
            <person name="Montgomery P."/>
            <person name="Nene V."/>
            <person name="Nusbaum C."/>
            <person name="Puiu D."/>
            <person name="Romero-Severson J."/>
            <person name="Severson D.W."/>
            <person name="Shumway M."/>
            <person name="Sisk P."/>
            <person name="Stolte C."/>
            <person name="Zeng Q."/>
            <person name="Eisenstadt E."/>
            <person name="Fraser-Liggett C."/>
            <person name="Strausberg R."/>
            <person name="Galagan J."/>
            <person name="Birren B."/>
            <person name="Collins F.H."/>
        </authorList>
    </citation>
    <scope>NUCLEOTIDE SEQUENCE [LARGE SCALE GENOMIC DNA]</scope>
    <source>
        <strain evidence="1">JHB</strain>
    </source>
</reference>
<organism>
    <name type="scientific">Culex quinquefasciatus</name>
    <name type="common">Southern house mosquito</name>
    <name type="synonym">Culex pungens</name>
    <dbReference type="NCBI Taxonomy" id="7176"/>
    <lineage>
        <taxon>Eukaryota</taxon>
        <taxon>Metazoa</taxon>
        <taxon>Ecdysozoa</taxon>
        <taxon>Arthropoda</taxon>
        <taxon>Hexapoda</taxon>
        <taxon>Insecta</taxon>
        <taxon>Pterygota</taxon>
        <taxon>Neoptera</taxon>
        <taxon>Endopterygota</taxon>
        <taxon>Diptera</taxon>
        <taxon>Nematocera</taxon>
        <taxon>Culicoidea</taxon>
        <taxon>Culicidae</taxon>
        <taxon>Culicinae</taxon>
        <taxon>Culicini</taxon>
        <taxon>Culex</taxon>
        <taxon>Culex</taxon>
    </lineage>
</organism>
<dbReference type="HOGENOM" id="CLU_2944000_0_0_1"/>
<evidence type="ECO:0000313" key="1">
    <source>
        <dbReference type="EMBL" id="EDS31409.1"/>
    </source>
</evidence>
<name>B0XK76_CULQU</name>
<evidence type="ECO:0000313" key="2">
    <source>
        <dbReference type="EnsemblMetazoa" id="CPIJ019600-PA"/>
    </source>
</evidence>
<dbReference type="AlphaFoldDB" id="B0XK76"/>
<dbReference type="Proteomes" id="UP000002320">
    <property type="component" value="Unassembled WGS sequence"/>
</dbReference>
<accession>B0XK76</accession>
<dbReference type="VEuPathDB" id="VectorBase:CPIJ019600"/>
<evidence type="ECO:0000313" key="3">
    <source>
        <dbReference type="Proteomes" id="UP000002320"/>
    </source>
</evidence>
<proteinExistence type="predicted"/>
<keyword evidence="3" id="KW-1185">Reference proteome</keyword>
<gene>
    <name evidence="2" type="primary">6054070</name>
    <name evidence="1" type="ORF">CpipJ_CPIJ019600</name>
</gene>